<comment type="caution">
    <text evidence="6">The sequence shown here is derived from an EMBL/GenBank/DDBJ whole genome shotgun (WGS) entry which is preliminary data.</text>
</comment>
<dbReference type="PANTHER" id="PTHR11271">
    <property type="entry name" value="GUANINE DEAMINASE"/>
    <property type="match status" value="1"/>
</dbReference>
<feature type="domain" description="Amidohydrolase-related" evidence="5">
    <location>
        <begin position="48"/>
        <end position="431"/>
    </location>
</feature>
<dbReference type="Proteomes" id="UP000266483">
    <property type="component" value="Unassembled WGS sequence"/>
</dbReference>
<dbReference type="EMBL" id="NQOU01000003">
    <property type="protein sequence ID" value="RII82761.1"/>
    <property type="molecule type" value="Genomic_DNA"/>
</dbReference>
<dbReference type="InterPro" id="IPR010252">
    <property type="entry name" value="HutF"/>
</dbReference>
<dbReference type="Gene3D" id="2.30.40.10">
    <property type="entry name" value="Urease, subunit C, domain 1"/>
    <property type="match status" value="1"/>
</dbReference>
<dbReference type="CDD" id="cd01313">
    <property type="entry name" value="Met_dep_hydrolase_E"/>
    <property type="match status" value="1"/>
</dbReference>
<keyword evidence="4" id="KW-0862">Zinc</keyword>
<accession>A0ABX9MW07</accession>
<evidence type="ECO:0000256" key="4">
    <source>
        <dbReference type="ARBA" id="ARBA00022833"/>
    </source>
</evidence>
<reference evidence="6 7" key="1">
    <citation type="submission" date="2017-08" db="EMBL/GenBank/DDBJ databases">
        <title>Pusillimonas indicus sp. nov., a member of the family Alcaligenaceae isolated from surface seawater.</title>
        <authorList>
            <person name="Li J."/>
        </authorList>
    </citation>
    <scope>NUCLEOTIDE SEQUENCE [LARGE SCALE GENOMIC DNA]</scope>
    <source>
        <strain evidence="6 7">17-4A</strain>
    </source>
</reference>
<dbReference type="NCBIfam" id="NF006681">
    <property type="entry name" value="PRK09229.1-2"/>
    <property type="match status" value="1"/>
</dbReference>
<evidence type="ECO:0000313" key="7">
    <source>
        <dbReference type="Proteomes" id="UP000266483"/>
    </source>
</evidence>
<dbReference type="NCBIfam" id="TIGR02022">
    <property type="entry name" value="hutF"/>
    <property type="match status" value="1"/>
</dbReference>
<dbReference type="InterPro" id="IPR006680">
    <property type="entry name" value="Amidohydro-rel"/>
</dbReference>
<dbReference type="SUPFAM" id="SSF51556">
    <property type="entry name" value="Metallo-dependent hydrolases"/>
    <property type="match status" value="1"/>
</dbReference>
<dbReference type="InterPro" id="IPR032466">
    <property type="entry name" value="Metal_Hydrolase"/>
</dbReference>
<dbReference type="NCBIfam" id="NF006684">
    <property type="entry name" value="PRK09229.1-5"/>
    <property type="match status" value="1"/>
</dbReference>
<keyword evidence="7" id="KW-1185">Reference proteome</keyword>
<dbReference type="Gene3D" id="3.20.20.140">
    <property type="entry name" value="Metal-dependent hydrolases"/>
    <property type="match status" value="1"/>
</dbReference>
<comment type="cofactor">
    <cofactor evidence="1">
        <name>Zn(2+)</name>
        <dbReference type="ChEBI" id="CHEBI:29105"/>
    </cofactor>
</comment>
<keyword evidence="3" id="KW-0378">Hydrolase</keyword>
<sequence length="458" mass="50587">MNAVFAKIALLPTGWASNVYLQWNDKGILTSVAVNKTHPSNTPSVELLLPGMPNLHSHAFQRAMAGLTEYRSSVDDSFWSWRTLMYAFAQKLNPDLLKAVASQLYLEMLKAGYTSTCEFHYIHHDQNGRPYAPVEALSSCLIEAAEQVGIGLTLLPVMYEYSGFGQTPPHAGQARFINSPDWILSLLDRLAKQFPEHEGLRYGVAPHSLRAVCEPTLRELLENLTHWNPLAPIHIHIAEQTKEVEDCLAHYGQRPVEWLLNHFDVNKRWCLVHATHMTQQETIAVANSGAVVGICPSTEANLGDGIFNGPEYLKANGTWGIGSDSHITVDVAEELRLYEYSQRLARRQRNILASDSQHSVGHYLYTHALAGGAQASARPITGLAPGQRADALSLNVSHPDLIGKGGHQILDSFVFSRHGGALIDSVLVAGQWRVQNGFHAQEIAILQAYQRAMTTLLA</sequence>
<dbReference type="InterPro" id="IPR011059">
    <property type="entry name" value="Metal-dep_hydrolase_composite"/>
</dbReference>
<evidence type="ECO:0000256" key="2">
    <source>
        <dbReference type="ARBA" id="ARBA00022723"/>
    </source>
</evidence>
<keyword evidence="2" id="KW-0479">Metal-binding</keyword>
<protein>
    <submittedName>
        <fullName evidence="6">Formimidoylglutamate deiminase</fullName>
    </submittedName>
</protein>
<dbReference type="RefSeq" id="WP_119442110.1">
    <property type="nucleotide sequence ID" value="NZ_CP170494.1"/>
</dbReference>
<gene>
    <name evidence="6" type="ORF">CJO09_09230</name>
</gene>
<evidence type="ECO:0000256" key="1">
    <source>
        <dbReference type="ARBA" id="ARBA00001947"/>
    </source>
</evidence>
<dbReference type="Pfam" id="PF01979">
    <property type="entry name" value="Amidohydro_1"/>
    <property type="match status" value="1"/>
</dbReference>
<evidence type="ECO:0000256" key="3">
    <source>
        <dbReference type="ARBA" id="ARBA00022801"/>
    </source>
</evidence>
<dbReference type="PANTHER" id="PTHR11271:SF48">
    <property type="entry name" value="AMIDOHYDROLASE-RELATED DOMAIN-CONTAINING PROTEIN"/>
    <property type="match status" value="1"/>
</dbReference>
<name>A0ABX9MW07_9BURK</name>
<dbReference type="InterPro" id="IPR051607">
    <property type="entry name" value="Metallo-dep_hydrolases"/>
</dbReference>
<evidence type="ECO:0000259" key="5">
    <source>
        <dbReference type="Pfam" id="PF01979"/>
    </source>
</evidence>
<proteinExistence type="predicted"/>
<evidence type="ECO:0000313" key="6">
    <source>
        <dbReference type="EMBL" id="RII82761.1"/>
    </source>
</evidence>
<organism evidence="6 7">
    <name type="scientific">Neopusillimonas maritima</name>
    <dbReference type="NCBI Taxonomy" id="2026239"/>
    <lineage>
        <taxon>Bacteria</taxon>
        <taxon>Pseudomonadati</taxon>
        <taxon>Pseudomonadota</taxon>
        <taxon>Betaproteobacteria</taxon>
        <taxon>Burkholderiales</taxon>
        <taxon>Alcaligenaceae</taxon>
        <taxon>Neopusillimonas</taxon>
    </lineage>
</organism>